<feature type="transmembrane region" description="Helical" evidence="1">
    <location>
        <begin position="107"/>
        <end position="125"/>
    </location>
</feature>
<evidence type="ECO:0000313" key="3">
    <source>
        <dbReference type="Proteomes" id="UP001497516"/>
    </source>
</evidence>
<evidence type="ECO:0000313" key="2">
    <source>
        <dbReference type="EMBL" id="CAL1409781.1"/>
    </source>
</evidence>
<organism evidence="2 3">
    <name type="scientific">Linum trigynum</name>
    <dbReference type="NCBI Taxonomy" id="586398"/>
    <lineage>
        <taxon>Eukaryota</taxon>
        <taxon>Viridiplantae</taxon>
        <taxon>Streptophyta</taxon>
        <taxon>Embryophyta</taxon>
        <taxon>Tracheophyta</taxon>
        <taxon>Spermatophyta</taxon>
        <taxon>Magnoliopsida</taxon>
        <taxon>eudicotyledons</taxon>
        <taxon>Gunneridae</taxon>
        <taxon>Pentapetalae</taxon>
        <taxon>rosids</taxon>
        <taxon>fabids</taxon>
        <taxon>Malpighiales</taxon>
        <taxon>Linaceae</taxon>
        <taxon>Linum</taxon>
    </lineage>
</organism>
<evidence type="ECO:0000256" key="1">
    <source>
        <dbReference type="SAM" id="Phobius"/>
    </source>
</evidence>
<dbReference type="Proteomes" id="UP001497516">
    <property type="component" value="Chromosome 9"/>
</dbReference>
<keyword evidence="1" id="KW-0812">Transmembrane</keyword>
<reference evidence="2 3" key="1">
    <citation type="submission" date="2024-04" db="EMBL/GenBank/DDBJ databases">
        <authorList>
            <person name="Fracassetti M."/>
        </authorList>
    </citation>
    <scope>NUCLEOTIDE SEQUENCE [LARGE SCALE GENOMIC DNA]</scope>
</reference>
<sequence length="134" mass="14895">MLYSHLGLSTFVGMLNYDSVSKSHWLVGPYGPTSKLIGSVMNFVFGSVFAYTVEENTIPLLWFLLCLSAWFFCICRVLKPKCEYNIQDGLLGLTMGKVATIPGHDGIRVAVFLICLILGVARPFIESFEDGYRG</sequence>
<dbReference type="EMBL" id="OZ034822">
    <property type="protein sequence ID" value="CAL1409781.1"/>
    <property type="molecule type" value="Genomic_DNA"/>
</dbReference>
<feature type="transmembrane region" description="Helical" evidence="1">
    <location>
        <begin position="59"/>
        <end position="78"/>
    </location>
</feature>
<name>A0AAV2GGA1_9ROSI</name>
<keyword evidence="1" id="KW-1133">Transmembrane helix</keyword>
<gene>
    <name evidence="2" type="ORF">LTRI10_LOCUS49251</name>
</gene>
<keyword evidence="1" id="KW-0472">Membrane</keyword>
<keyword evidence="3" id="KW-1185">Reference proteome</keyword>
<accession>A0AAV2GGA1</accession>
<dbReference type="AlphaFoldDB" id="A0AAV2GGA1"/>
<protein>
    <submittedName>
        <fullName evidence="2">Uncharacterized protein</fullName>
    </submittedName>
</protein>
<proteinExistence type="predicted"/>